<dbReference type="GO" id="GO:0005737">
    <property type="term" value="C:cytoplasm"/>
    <property type="evidence" value="ECO:0007669"/>
    <property type="project" value="TreeGrafter"/>
</dbReference>
<dbReference type="Pfam" id="PF01625">
    <property type="entry name" value="PMSR"/>
    <property type="match status" value="1"/>
</dbReference>
<evidence type="ECO:0000256" key="2">
    <source>
        <dbReference type="ARBA" id="ARBA00048782"/>
    </source>
</evidence>
<dbReference type="AlphaFoldDB" id="A0A9K3L891"/>
<accession>A0A9K3L891</accession>
<dbReference type="NCBIfam" id="TIGR00401">
    <property type="entry name" value="msrA"/>
    <property type="match status" value="1"/>
</dbReference>
<dbReference type="Proteomes" id="UP000693970">
    <property type="component" value="Unassembled WGS sequence"/>
</dbReference>
<evidence type="ECO:0000256" key="3">
    <source>
        <dbReference type="PROSITE-ProRule" id="PRU00277"/>
    </source>
</evidence>
<feature type="compositionally biased region" description="Low complexity" evidence="4">
    <location>
        <begin position="23"/>
        <end position="34"/>
    </location>
</feature>
<comment type="caution">
    <text evidence="7">The sequence shown here is derived from an EMBL/GenBank/DDBJ whole genome shotgun (WGS) entry which is preliminary data.</text>
</comment>
<evidence type="ECO:0000259" key="5">
    <source>
        <dbReference type="PROSITE" id="PS50059"/>
    </source>
</evidence>
<name>A0A9K3L891_9STRA</name>
<dbReference type="InterPro" id="IPR050162">
    <property type="entry name" value="MsrA_MetSO_reductase"/>
</dbReference>
<evidence type="ECO:0000256" key="4">
    <source>
        <dbReference type="SAM" id="MobiDB-lite"/>
    </source>
</evidence>
<dbReference type="EC" id="5.2.1.8" evidence="3"/>
<comment type="catalytic activity">
    <reaction evidence="2">
        <text>[thioredoxin]-disulfide + L-methionine + H2O = L-methionine (S)-S-oxide + [thioredoxin]-dithiol</text>
        <dbReference type="Rhea" id="RHEA:19993"/>
        <dbReference type="Rhea" id="RHEA-COMP:10698"/>
        <dbReference type="Rhea" id="RHEA-COMP:10700"/>
        <dbReference type="ChEBI" id="CHEBI:15377"/>
        <dbReference type="ChEBI" id="CHEBI:29950"/>
        <dbReference type="ChEBI" id="CHEBI:50058"/>
        <dbReference type="ChEBI" id="CHEBI:57844"/>
        <dbReference type="ChEBI" id="CHEBI:58772"/>
        <dbReference type="EC" id="1.8.4.11"/>
    </reaction>
</comment>
<dbReference type="HAMAP" id="MF_01401">
    <property type="entry name" value="MsrA"/>
    <property type="match status" value="1"/>
</dbReference>
<feature type="region of interest" description="Disordered" evidence="4">
    <location>
        <begin position="1"/>
        <end position="40"/>
    </location>
</feature>
<keyword evidence="3" id="KW-0697">Rotamase</keyword>
<dbReference type="OrthoDB" id="77405at2759"/>
<gene>
    <name evidence="7" type="ORF">IV203_002130</name>
    <name evidence="6" type="ORF">IV203_002454</name>
</gene>
<dbReference type="PROSITE" id="PS50059">
    <property type="entry name" value="FKBP_PPIASE"/>
    <property type="match status" value="1"/>
</dbReference>
<evidence type="ECO:0000313" key="8">
    <source>
        <dbReference type="Proteomes" id="UP000693970"/>
    </source>
</evidence>
<dbReference type="InterPro" id="IPR002569">
    <property type="entry name" value="Met_Sox_Rdtase_MsrA_dom"/>
</dbReference>
<proteinExistence type="inferred from homology"/>
<dbReference type="PANTHER" id="PTHR42799">
    <property type="entry name" value="MITOCHONDRIAL PEPTIDE METHIONINE SULFOXIDE REDUCTASE"/>
    <property type="match status" value="1"/>
</dbReference>
<dbReference type="GO" id="GO:0008113">
    <property type="term" value="F:peptide-methionine (S)-S-oxide reductase activity"/>
    <property type="evidence" value="ECO:0007669"/>
    <property type="project" value="UniProtKB-EC"/>
</dbReference>
<evidence type="ECO:0000313" key="7">
    <source>
        <dbReference type="EMBL" id="KAG7357442.1"/>
    </source>
</evidence>
<dbReference type="GO" id="GO:0003755">
    <property type="term" value="F:peptidyl-prolyl cis-trans isomerase activity"/>
    <property type="evidence" value="ECO:0007669"/>
    <property type="project" value="UniProtKB-KW"/>
</dbReference>
<protein>
    <recommendedName>
        <fullName evidence="3">peptidylprolyl isomerase</fullName>
        <ecNumber evidence="3">5.2.1.8</ecNumber>
    </recommendedName>
</protein>
<comment type="catalytic activity">
    <reaction evidence="1">
        <text>L-methionyl-[protein] + [thioredoxin]-disulfide + H2O = L-methionyl-(S)-S-oxide-[protein] + [thioredoxin]-dithiol</text>
        <dbReference type="Rhea" id="RHEA:14217"/>
        <dbReference type="Rhea" id="RHEA-COMP:10698"/>
        <dbReference type="Rhea" id="RHEA-COMP:10700"/>
        <dbReference type="Rhea" id="RHEA-COMP:12313"/>
        <dbReference type="Rhea" id="RHEA-COMP:12315"/>
        <dbReference type="ChEBI" id="CHEBI:15377"/>
        <dbReference type="ChEBI" id="CHEBI:16044"/>
        <dbReference type="ChEBI" id="CHEBI:29950"/>
        <dbReference type="ChEBI" id="CHEBI:44120"/>
        <dbReference type="ChEBI" id="CHEBI:50058"/>
        <dbReference type="EC" id="1.8.4.11"/>
    </reaction>
</comment>
<keyword evidence="3" id="KW-0413">Isomerase</keyword>
<reference evidence="7" key="1">
    <citation type="journal article" date="2021" name="Sci. Rep.">
        <title>Diploid genomic architecture of Nitzschia inconspicua, an elite biomass production diatom.</title>
        <authorList>
            <person name="Oliver A."/>
            <person name="Podell S."/>
            <person name="Pinowska A."/>
            <person name="Traller J.C."/>
            <person name="Smith S.R."/>
            <person name="McClure R."/>
            <person name="Beliaev A."/>
            <person name="Bohutskyi P."/>
            <person name="Hill E.A."/>
            <person name="Rabines A."/>
            <person name="Zheng H."/>
            <person name="Allen L.Z."/>
            <person name="Kuo A."/>
            <person name="Grigoriev I.V."/>
            <person name="Allen A.E."/>
            <person name="Hazlebeck D."/>
            <person name="Allen E.E."/>
        </authorList>
    </citation>
    <scope>NUCLEOTIDE SEQUENCE</scope>
    <source>
        <strain evidence="7">Hildebrandi</strain>
    </source>
</reference>
<evidence type="ECO:0000256" key="1">
    <source>
        <dbReference type="ARBA" id="ARBA00047806"/>
    </source>
</evidence>
<dbReference type="InterPro" id="IPR001179">
    <property type="entry name" value="PPIase_FKBP_dom"/>
</dbReference>
<comment type="catalytic activity">
    <reaction evidence="3">
        <text>[protein]-peptidylproline (omega=180) = [protein]-peptidylproline (omega=0)</text>
        <dbReference type="Rhea" id="RHEA:16237"/>
        <dbReference type="Rhea" id="RHEA-COMP:10747"/>
        <dbReference type="Rhea" id="RHEA-COMP:10748"/>
        <dbReference type="ChEBI" id="CHEBI:83833"/>
        <dbReference type="ChEBI" id="CHEBI:83834"/>
        <dbReference type="EC" id="5.2.1.8"/>
    </reaction>
</comment>
<dbReference type="EMBL" id="JAGRRH010000038">
    <property type="protein sequence ID" value="KAG7339248.1"/>
    <property type="molecule type" value="Genomic_DNA"/>
</dbReference>
<reference evidence="7" key="2">
    <citation type="submission" date="2021-04" db="EMBL/GenBank/DDBJ databases">
        <authorList>
            <person name="Podell S."/>
        </authorList>
    </citation>
    <scope>NUCLEOTIDE SEQUENCE</scope>
    <source>
        <strain evidence="7">Hildebrandi</strain>
    </source>
</reference>
<dbReference type="GO" id="GO:0034599">
    <property type="term" value="P:cellular response to oxidative stress"/>
    <property type="evidence" value="ECO:0007669"/>
    <property type="project" value="TreeGrafter"/>
</dbReference>
<evidence type="ECO:0000313" key="6">
    <source>
        <dbReference type="EMBL" id="KAG7339248.1"/>
    </source>
</evidence>
<organism evidence="7 8">
    <name type="scientific">Nitzschia inconspicua</name>
    <dbReference type="NCBI Taxonomy" id="303405"/>
    <lineage>
        <taxon>Eukaryota</taxon>
        <taxon>Sar</taxon>
        <taxon>Stramenopiles</taxon>
        <taxon>Ochrophyta</taxon>
        <taxon>Bacillariophyta</taxon>
        <taxon>Bacillariophyceae</taxon>
        <taxon>Bacillariophycidae</taxon>
        <taxon>Bacillariales</taxon>
        <taxon>Bacillariaceae</taxon>
        <taxon>Nitzschia</taxon>
    </lineage>
</organism>
<dbReference type="Pfam" id="PF00254">
    <property type="entry name" value="FKBP_C"/>
    <property type="match status" value="1"/>
</dbReference>
<dbReference type="EMBL" id="JAGRRH010000015">
    <property type="protein sequence ID" value="KAG7357442.1"/>
    <property type="molecule type" value="Genomic_DNA"/>
</dbReference>
<feature type="domain" description="PPIase FKBP-type" evidence="5">
    <location>
        <begin position="42"/>
        <end position="117"/>
    </location>
</feature>
<keyword evidence="8" id="KW-1185">Reference proteome</keyword>
<feature type="compositionally biased region" description="Basic and acidic residues" evidence="4">
    <location>
        <begin position="9"/>
        <end position="20"/>
    </location>
</feature>
<sequence>MATSSIEPDETRPSPDDGDCHITSTARTSISKSSSPHRASHGDIVTIDLDLRPEDGFVPEHLFDTSGRITLVLGWGNYLPALHELLTKMSLGETLNNDVSIDAGFGKRHADLLIQIPKANLKKIQNMDRIVVGSTLNLQGGVQVQVVQVNQESIVVDANHPLAGSSYACSLKVVNIDPMPVHKMEFRLETDEESSFTPFEIATFAMGCFWGMELAMMRIPGVVGTRAGYTQGTLADPSYLEVCRGNTKHREAVMVVYDSRVVSYQELLKVYGDRLAATESHYTVNIFEEETDDQDRSLQYKNGIYFHTEEQRKLALAFLKVYNNRYEVELLQATKFYEAEEDHQQYLYKGGQSSRKNARETIRCFG</sequence>
<dbReference type="PANTHER" id="PTHR42799:SF2">
    <property type="entry name" value="MITOCHONDRIAL PEPTIDE METHIONINE SULFOXIDE REDUCTASE"/>
    <property type="match status" value="1"/>
</dbReference>